<evidence type="ECO:0000256" key="7">
    <source>
        <dbReference type="RuleBase" id="RU364138"/>
    </source>
</evidence>
<evidence type="ECO:0000256" key="2">
    <source>
        <dbReference type="ARBA" id="ARBA00022729"/>
    </source>
</evidence>
<name>A0A0J7KRF9_LASNI</name>
<keyword evidence="5 7" id="KW-0443">Lipid metabolism</keyword>
<gene>
    <name evidence="9" type="ORF">RF55_6994</name>
</gene>
<dbReference type="Proteomes" id="UP000036403">
    <property type="component" value="Unassembled WGS sequence"/>
</dbReference>
<accession>A0A0J7KRF9</accession>
<dbReference type="InterPro" id="IPR007000">
    <property type="entry name" value="PLipase_B-like"/>
</dbReference>
<evidence type="ECO:0000256" key="4">
    <source>
        <dbReference type="ARBA" id="ARBA00022963"/>
    </source>
</evidence>
<dbReference type="Gene3D" id="3.60.60.30">
    <property type="match status" value="1"/>
</dbReference>
<dbReference type="PANTHER" id="PTHR12370:SF3">
    <property type="entry name" value="PHOSPHOLIPASE B-LIKE 2-RELATED"/>
    <property type="match status" value="1"/>
</dbReference>
<reference evidence="9 10" key="1">
    <citation type="submission" date="2015-04" db="EMBL/GenBank/DDBJ databases">
        <title>Lasius niger genome sequencing.</title>
        <authorList>
            <person name="Konorov E.A."/>
            <person name="Nikitin M.A."/>
            <person name="Kirill M.V."/>
            <person name="Chang P."/>
        </authorList>
    </citation>
    <scope>NUCLEOTIDE SEQUENCE [LARGE SCALE GENOMIC DNA]</scope>
    <source>
        <tissue evidence="9">Whole</tissue>
    </source>
</reference>
<proteinExistence type="inferred from homology"/>
<comment type="caution">
    <text evidence="9">The sequence shown here is derived from an EMBL/GenBank/DDBJ whole genome shotgun (WGS) entry which is preliminary data.</text>
</comment>
<keyword evidence="3 7" id="KW-0378">Hydrolase</keyword>
<dbReference type="EMBL" id="LBMM01003946">
    <property type="protein sequence ID" value="KMQ92962.1"/>
    <property type="molecule type" value="Genomic_DNA"/>
</dbReference>
<dbReference type="EC" id="3.1.1.-" evidence="7"/>
<dbReference type="PaxDb" id="67767-A0A0J7KRF9"/>
<comment type="similarity">
    <text evidence="1 7">Belongs to the phospholipase B-like family.</text>
</comment>
<evidence type="ECO:0000256" key="6">
    <source>
        <dbReference type="ARBA" id="ARBA00023180"/>
    </source>
</evidence>
<keyword evidence="2" id="KW-0732">Signal</keyword>
<evidence type="ECO:0000256" key="5">
    <source>
        <dbReference type="ARBA" id="ARBA00023098"/>
    </source>
</evidence>
<keyword evidence="8" id="KW-1133">Transmembrane helix</keyword>
<dbReference type="PANTHER" id="PTHR12370">
    <property type="entry name" value="PHOSPHOLIPASE B-RELATED"/>
    <property type="match status" value="1"/>
</dbReference>
<evidence type="ECO:0000256" key="3">
    <source>
        <dbReference type="ARBA" id="ARBA00022801"/>
    </source>
</evidence>
<evidence type="ECO:0000313" key="10">
    <source>
        <dbReference type="Proteomes" id="UP000036403"/>
    </source>
</evidence>
<organism evidence="9 10">
    <name type="scientific">Lasius niger</name>
    <name type="common">Black garden ant</name>
    <dbReference type="NCBI Taxonomy" id="67767"/>
    <lineage>
        <taxon>Eukaryota</taxon>
        <taxon>Metazoa</taxon>
        <taxon>Ecdysozoa</taxon>
        <taxon>Arthropoda</taxon>
        <taxon>Hexapoda</taxon>
        <taxon>Insecta</taxon>
        <taxon>Pterygota</taxon>
        <taxon>Neoptera</taxon>
        <taxon>Endopterygota</taxon>
        <taxon>Hymenoptera</taxon>
        <taxon>Apocrita</taxon>
        <taxon>Aculeata</taxon>
        <taxon>Formicoidea</taxon>
        <taxon>Formicidae</taxon>
        <taxon>Formicinae</taxon>
        <taxon>Lasius</taxon>
        <taxon>Lasius</taxon>
    </lineage>
</organism>
<dbReference type="GO" id="GO:0004620">
    <property type="term" value="F:phospholipase activity"/>
    <property type="evidence" value="ECO:0007669"/>
    <property type="project" value="InterPro"/>
</dbReference>
<dbReference type="STRING" id="67767.A0A0J7KRF9"/>
<keyword evidence="10" id="KW-1185">Reference proteome</keyword>
<protein>
    <recommendedName>
        <fullName evidence="7">Phospholipase B-like</fullName>
        <ecNumber evidence="7">3.1.1.-</ecNumber>
    </recommendedName>
</protein>
<evidence type="ECO:0000256" key="8">
    <source>
        <dbReference type="SAM" id="Phobius"/>
    </source>
</evidence>
<feature type="transmembrane region" description="Helical" evidence="8">
    <location>
        <begin position="14"/>
        <end position="32"/>
    </location>
</feature>
<keyword evidence="6" id="KW-0325">Glycoprotein</keyword>
<dbReference type="GO" id="GO:0009395">
    <property type="term" value="P:phospholipid catabolic process"/>
    <property type="evidence" value="ECO:0007669"/>
    <property type="project" value="TreeGrafter"/>
</dbReference>
<dbReference type="OrthoDB" id="419508at2759"/>
<sequence>MLKVVGASWLQTRISSYILIAVAIIGIGAIILGEFDFLHVEKDGIYSATVSWNHKGGYHIEFWGQGNDLANVQLNVARAYYKTSIFESGWSSIEIETSSKYPDSVQAYAAGLLEGSLTWQLIYHHWHNTVNVICKKRPIECWKLMEFFRKNTAVVRERAELLAVTDSFWHMVRLFYIQLDGLEAGWKYAVRRSRQTVEMDTEHFLWLAMAADLPDLEQMLNDSDSRSNSTKGMIFLKSLSREGLEPLIAIGHTTIAPYVKMLRLLKKYTFGYHVLPKTSALVPGRSIVMSSYPGALSSHDEFYLIQGHNHELIVAGTPWTVAKRNLWNFMNVKNQQVMSSVKVMTANRLKTNGKHWFDSISLQNDAGIGRQWITLEPRFGTIWHIKQLPGITRKKHINKQFAVTGALWSTSEIHLYENNVTFNETDENSYDMAKSEMIARLRTNVTTIEQFRRLMRGYNHETPNTTENEEQSRILTYRGDLGKVALPFGVIDAKIVLADVNGVETFEAISGPSTLGSKQSFQWSKTFPNVSHVGQPDVFNFDSVTPLWVWL</sequence>
<dbReference type="GO" id="GO:0005576">
    <property type="term" value="C:extracellular region"/>
    <property type="evidence" value="ECO:0007669"/>
    <property type="project" value="TreeGrafter"/>
</dbReference>
<keyword evidence="4 7" id="KW-0442">Lipid degradation</keyword>
<evidence type="ECO:0000313" key="9">
    <source>
        <dbReference type="EMBL" id="KMQ92962.1"/>
    </source>
</evidence>
<dbReference type="Pfam" id="PF04916">
    <property type="entry name" value="Phospholip_B"/>
    <property type="match status" value="1"/>
</dbReference>
<keyword evidence="8" id="KW-0472">Membrane</keyword>
<evidence type="ECO:0000256" key="1">
    <source>
        <dbReference type="ARBA" id="ARBA00007835"/>
    </source>
</evidence>
<comment type="function">
    <text evidence="7">Putative phospholipase.</text>
</comment>
<keyword evidence="8" id="KW-0812">Transmembrane</keyword>
<dbReference type="AlphaFoldDB" id="A0A0J7KRF9"/>